<dbReference type="AlphaFoldDB" id="M4VA71"/>
<dbReference type="EMBL" id="CP003537">
    <property type="protein sequence ID" value="AGH94921.1"/>
    <property type="molecule type" value="Genomic_DNA"/>
</dbReference>
<gene>
    <name evidence="3" type="ORF">A11Q_701</name>
</gene>
<dbReference type="STRING" id="1184267.A11Q_701"/>
<evidence type="ECO:0000256" key="2">
    <source>
        <dbReference type="SAM" id="SignalP"/>
    </source>
</evidence>
<keyword evidence="2" id="KW-0732">Signal</keyword>
<dbReference type="KEGG" id="bex:A11Q_701"/>
<keyword evidence="4" id="KW-1185">Reference proteome</keyword>
<dbReference type="RefSeq" id="WP_015469411.1">
    <property type="nucleotide sequence ID" value="NC_020813.1"/>
</dbReference>
<dbReference type="PATRIC" id="fig|1184267.3.peg.710"/>
<name>M4VA71_9BACT</name>
<evidence type="ECO:0008006" key="5">
    <source>
        <dbReference type="Google" id="ProtNLM"/>
    </source>
</evidence>
<accession>M4VA71</accession>
<feature type="compositionally biased region" description="Basic and acidic residues" evidence="1">
    <location>
        <begin position="65"/>
        <end position="83"/>
    </location>
</feature>
<evidence type="ECO:0000313" key="3">
    <source>
        <dbReference type="EMBL" id="AGH94921.1"/>
    </source>
</evidence>
<evidence type="ECO:0000313" key="4">
    <source>
        <dbReference type="Proteomes" id="UP000012040"/>
    </source>
</evidence>
<feature type="signal peptide" evidence="2">
    <location>
        <begin position="1"/>
        <end position="19"/>
    </location>
</feature>
<dbReference type="Proteomes" id="UP000012040">
    <property type="component" value="Chromosome"/>
</dbReference>
<reference evidence="3 4" key="1">
    <citation type="journal article" date="2013" name="ISME J.">
        <title>By their genes ye shall know them: genomic signatures of predatory bacteria.</title>
        <authorList>
            <person name="Pasternak Z."/>
            <person name="Pietrokovski S."/>
            <person name="Rotem O."/>
            <person name="Gophna U."/>
            <person name="Lurie-Weinberger M.N."/>
            <person name="Jurkevitch E."/>
        </authorList>
    </citation>
    <scope>NUCLEOTIDE SEQUENCE [LARGE SCALE GENOMIC DNA]</scope>
    <source>
        <strain evidence="3 4">JSS</strain>
    </source>
</reference>
<protein>
    <recommendedName>
        <fullName evidence="5">Phosphate starvation-inducible protein PsiF</fullName>
    </recommendedName>
</protein>
<proteinExistence type="predicted"/>
<dbReference type="HOGENOM" id="CLU_2300222_0_0_7"/>
<feature type="region of interest" description="Disordered" evidence="1">
    <location>
        <begin position="20"/>
        <end position="100"/>
    </location>
</feature>
<evidence type="ECO:0000256" key="1">
    <source>
        <dbReference type="SAM" id="MobiDB-lite"/>
    </source>
</evidence>
<sequence>MKKTVLVLLISFTAALTWAQSQNGPRRQGGPQGAPPQMDSATKAAFEECAEELGLPSPGEGGARPSREQHDQLRECLKSKGIEAPRGGGPRPPSSSSTAN</sequence>
<organism evidence="3 4">
    <name type="scientific">Pseudobdellovibrio exovorus JSS</name>
    <dbReference type="NCBI Taxonomy" id="1184267"/>
    <lineage>
        <taxon>Bacteria</taxon>
        <taxon>Pseudomonadati</taxon>
        <taxon>Bdellovibrionota</taxon>
        <taxon>Bdellovibrionia</taxon>
        <taxon>Bdellovibrionales</taxon>
        <taxon>Pseudobdellovibrionaceae</taxon>
        <taxon>Pseudobdellovibrio</taxon>
    </lineage>
</organism>
<feature type="chain" id="PRO_5004060110" description="Phosphate starvation-inducible protein PsiF" evidence="2">
    <location>
        <begin position="20"/>
        <end position="100"/>
    </location>
</feature>